<evidence type="ECO:0000256" key="3">
    <source>
        <dbReference type="SAM" id="Phobius"/>
    </source>
</evidence>
<dbReference type="CDD" id="cd11341">
    <property type="entry name" value="AmyAc_Pullulanase_LD-like"/>
    <property type="match status" value="1"/>
</dbReference>
<dbReference type="InterPro" id="IPR017853">
    <property type="entry name" value="GH"/>
</dbReference>
<gene>
    <name evidence="6" type="ORF">BSZ39_07950</name>
</gene>
<dbReference type="Gene3D" id="2.60.40.1130">
    <property type="entry name" value="Rab geranylgeranyltransferase alpha-subunit, insert domain"/>
    <property type="match status" value="1"/>
</dbReference>
<accession>A0A1Q5Q1L1</accession>
<organism evidence="6 7">
    <name type="scientific">Bowdeniella nasicola</name>
    <dbReference type="NCBI Taxonomy" id="208480"/>
    <lineage>
        <taxon>Bacteria</taxon>
        <taxon>Bacillati</taxon>
        <taxon>Actinomycetota</taxon>
        <taxon>Actinomycetes</taxon>
        <taxon>Actinomycetales</taxon>
        <taxon>Actinomycetaceae</taxon>
        <taxon>Bowdeniella</taxon>
    </lineage>
</organism>
<dbReference type="Gene3D" id="2.60.40.1180">
    <property type="entry name" value="Golgi alpha-mannosidase II"/>
    <property type="match status" value="2"/>
</dbReference>
<evidence type="ECO:0000313" key="7">
    <source>
        <dbReference type="Proteomes" id="UP000185628"/>
    </source>
</evidence>
<dbReference type="Gene3D" id="3.20.20.80">
    <property type="entry name" value="Glycosidases"/>
    <property type="match status" value="2"/>
</dbReference>
<dbReference type="Pfam" id="PF11852">
    <property type="entry name" value="Pullul_strch_C"/>
    <property type="match status" value="1"/>
</dbReference>
<dbReference type="InterPro" id="IPR024561">
    <property type="entry name" value="Pullul_strch_C"/>
</dbReference>
<comment type="caution">
    <text evidence="6">The sequence shown here is derived from an EMBL/GenBank/DDBJ whole genome shotgun (WGS) entry which is preliminary data.</text>
</comment>
<dbReference type="STRING" id="208480.SAMN02910418_01030"/>
<proteinExistence type="inferred from homology"/>
<dbReference type="InterPro" id="IPR014756">
    <property type="entry name" value="Ig_E-set"/>
</dbReference>
<dbReference type="SUPFAM" id="SSF51445">
    <property type="entry name" value="(Trans)glycosidases"/>
    <property type="match status" value="2"/>
</dbReference>
<feature type="transmembrane region" description="Helical" evidence="3">
    <location>
        <begin position="1957"/>
        <end position="1976"/>
    </location>
</feature>
<dbReference type="Proteomes" id="UP000185628">
    <property type="component" value="Unassembled WGS sequence"/>
</dbReference>
<dbReference type="InterPro" id="IPR040671">
    <property type="entry name" value="Pullulanase_N2"/>
</dbReference>
<dbReference type="Pfam" id="PF00128">
    <property type="entry name" value="Alpha-amylase"/>
    <property type="match status" value="1"/>
</dbReference>
<evidence type="ECO:0000256" key="2">
    <source>
        <dbReference type="SAM" id="MobiDB-lite"/>
    </source>
</evidence>
<comment type="similarity">
    <text evidence="1">Belongs to the glycosyl hydrolase 13 family.</text>
</comment>
<dbReference type="RefSeq" id="WP_073716823.1">
    <property type="nucleotide sequence ID" value="NZ_MQVR01000043.1"/>
</dbReference>
<dbReference type="Pfam" id="PF22058">
    <property type="entry name" value="X25_BaPul_like"/>
    <property type="match status" value="3"/>
</dbReference>
<evidence type="ECO:0000313" key="6">
    <source>
        <dbReference type="EMBL" id="OKL53731.1"/>
    </source>
</evidence>
<feature type="region of interest" description="Disordered" evidence="2">
    <location>
        <begin position="1900"/>
        <end position="1952"/>
    </location>
</feature>
<dbReference type="InterPro" id="IPR011839">
    <property type="entry name" value="Pullul_strch"/>
</dbReference>
<dbReference type="CDD" id="cd11339">
    <property type="entry name" value="AmyAc_bac_CMD_like_2"/>
    <property type="match status" value="1"/>
</dbReference>
<dbReference type="Pfam" id="PF17967">
    <property type="entry name" value="Pullulanase_N2"/>
    <property type="match status" value="1"/>
</dbReference>
<keyword evidence="7" id="KW-1185">Reference proteome</keyword>
<dbReference type="NCBIfam" id="TIGR02103">
    <property type="entry name" value="pullul_strch"/>
    <property type="match status" value="1"/>
</dbReference>
<name>A0A1Q5Q1L1_9ACTO</name>
<keyword evidence="3" id="KW-0472">Membrane</keyword>
<keyword evidence="3" id="KW-1133">Transmembrane helix</keyword>
<dbReference type="GO" id="GO:0051060">
    <property type="term" value="F:pullulanase activity"/>
    <property type="evidence" value="ECO:0007669"/>
    <property type="project" value="InterPro"/>
</dbReference>
<evidence type="ECO:0000256" key="1">
    <source>
        <dbReference type="ARBA" id="ARBA00008061"/>
    </source>
</evidence>
<dbReference type="InterPro" id="IPR006048">
    <property type="entry name" value="A-amylase/branching_C"/>
</dbReference>
<feature type="signal peptide" evidence="4">
    <location>
        <begin position="1"/>
        <end position="31"/>
    </location>
</feature>
<dbReference type="InterPro" id="IPR013783">
    <property type="entry name" value="Ig-like_fold"/>
</dbReference>
<dbReference type="GO" id="GO:0043169">
    <property type="term" value="F:cation binding"/>
    <property type="evidence" value="ECO:0007669"/>
    <property type="project" value="InterPro"/>
</dbReference>
<dbReference type="Pfam" id="PF02806">
    <property type="entry name" value="Alpha-amylase_C"/>
    <property type="match status" value="1"/>
</dbReference>
<feature type="domain" description="Glycosyl hydrolase family 13 catalytic" evidence="5">
    <location>
        <begin position="156"/>
        <end position="606"/>
    </location>
</feature>
<dbReference type="CDD" id="cd02860">
    <property type="entry name" value="E_set_Pullulanase"/>
    <property type="match status" value="1"/>
</dbReference>
<dbReference type="SMART" id="SM00642">
    <property type="entry name" value="Aamy"/>
    <property type="match status" value="1"/>
</dbReference>
<dbReference type="OrthoDB" id="9805159at2"/>
<dbReference type="GO" id="GO:0005975">
    <property type="term" value="P:carbohydrate metabolic process"/>
    <property type="evidence" value="ECO:0007669"/>
    <property type="project" value="InterPro"/>
</dbReference>
<dbReference type="InterPro" id="IPR013780">
    <property type="entry name" value="Glyco_hydro_b"/>
</dbReference>
<dbReference type="EMBL" id="MQVR01000043">
    <property type="protein sequence ID" value="OKL53731.1"/>
    <property type="molecule type" value="Genomic_DNA"/>
</dbReference>
<dbReference type="InterPro" id="IPR054409">
    <property type="entry name" value="X25_BaPul-like"/>
</dbReference>
<dbReference type="InterPro" id="IPR006047">
    <property type="entry name" value="GH13_cat_dom"/>
</dbReference>
<feature type="compositionally biased region" description="Low complexity" evidence="2">
    <location>
        <begin position="1903"/>
        <end position="1921"/>
    </location>
</feature>
<evidence type="ECO:0000259" key="5">
    <source>
        <dbReference type="SMART" id="SM00642"/>
    </source>
</evidence>
<dbReference type="Gene3D" id="2.60.40.10">
    <property type="entry name" value="Immunoglobulins"/>
    <property type="match status" value="4"/>
</dbReference>
<feature type="compositionally biased region" description="Gly residues" evidence="2">
    <location>
        <begin position="1922"/>
        <end position="1931"/>
    </location>
</feature>
<dbReference type="SUPFAM" id="SSF51011">
    <property type="entry name" value="Glycosyl hydrolase domain"/>
    <property type="match status" value="2"/>
</dbReference>
<dbReference type="Pfam" id="PF02922">
    <property type="entry name" value="CBM_48"/>
    <property type="match status" value="1"/>
</dbReference>
<keyword evidence="3" id="KW-0812">Transmembrane</keyword>
<feature type="chain" id="PRO_5013112640" evidence="4">
    <location>
        <begin position="32"/>
        <end position="1985"/>
    </location>
</feature>
<sequence length="1985" mass="212012">MSAPSRKRQLLAALTTGFLAVSGLVALPALAAPTSATLVGSFQTELGCDADWKPECQATEMSAGDDGVYQLTATVPAGDWEFKVALNKSFDESYGDGGKNIPLTLAGPTELTFTYHSETHAIGIRPTTLPGGYSDADAGLVAKPATHDGAGQQFYFVLTDRFENGNTDNDTAELGNDRLTSGFDPSDVGFYHGGDLAGLTKKLDYIQGLGTTAIWLTPSLKNNPVQGEGKDASAGYHGYWITDFTQIDPHLGSNEDMKAFIDAAHKRGIKVYFDIITNHTADLIDYKEGAYDYRDIASHPYKDKNGNVVDVRKLAGKQGFPEFDPATSFPYTPVREDKNAIMVPEWLNDVTLYHNRGNSTWEGESVTFGDFVGLDDLMTENPKVVDGMAEIYKSWMDLGIDGFRIDTVKHVNFEFWTSFSKQLQDHAKATNPKFFTFGEVYDADAAKISPYMRKTDMSAVLDFAFQSRAVNFAKGLTTQGLSSLFADDDRYTTPHSDASFLPTFLGNHDMGRVGHFLSGSSDPVKRSELAHSLMYLTRGQPVVYYGDEQGFAGDGGDKAARQSMFASKAKSYTDQKLLDGSPFGTGDHFNTSATLYERIAALGKLRKDHAALNTGAQIELFAADGPGIYAFARVDRDEKREYVVALNNTGEAKTQEISTLTPGSSYAPLHGATEAITANADGKVSVTVPPLSAVVYRADDTLAAAPLKPTLTLAGGALDAMAPVAVDTTDSRWAETSFSYRVSGTKDYTPLGVATGPDGRVFHDTTALKRGTLVEYRAVTTDAAGNREATSGFGVVGVDLSGTANEGGGGDNLLVTVPGSHNAAMGCPGDWQPDCQAAKLTKDANSSWYTGTFDIPAGDYKFKIAIGGSWDENYGAGGVPGGPDMGYTSPDGKVTFYYDPVTHRAFTSVDGPVVTLPGSFNKALGCTGGDGGNWDPACLATLMTPGEGDTYTFTTDKIPTGSHEVKVAHGLSWDENYGADGKRDGDNISFTAQEGKNVTFTYDVATHILSIEVSDPPVAGSGEQRAYWIDATTIALPKALFGSTPAPDAKVTLGYNPTGGLALADGAITGEDAKTTPLAYVGDLTKEQLARFPHLKDTVAFSVTGLDRAAIEDVLTGAIQVLIAREAPIAFTGVQIPGVLDDLFAKDARANGVGVTFDGDTPTLRLWAPTAKSVALQLWDNATGEGDPQTVEMTRGTDGTWQVEGQADWKNRAYRFAVEVYVPRLDEVTTNAVTDPYSLTLTPGSTHSVLIDLKDPALAPKSWQDTPVPVVKRPVDQMIYELHVRDFSILDSSVPKDLRGTYKAFTLKNSDGMKHLAELAEAGVNTVHLLPTFDIASIPEPRSEQVTPEIPDAGPASEEQQAAITAVAGKDGFNWGYDPYHFFAPEGSYASAESATGRVAEFREMVAALNGTGLRVVADQVFNHTAASGQDDESVLDKVVPGYYHRLNAAGKVETSTCCQNIATEHQMAEQLMVDSVVTWARDYHVSGFRFDLMGHHSVGNMTAVKKALEQLTVENDGIDGSTIHLYGEGWDFGEVNGNARFTQAKQGQLSNTQIATFSDRLRDAVHGGSPVDGDSYRDQGFGTGLFTDPNGKGRLQGDEAGLADLKHQTDLVRLGLAGNLADYQLLAADGKVKPGKEFDYRGAPAGYAAQPDEVISYVDAHDNETLFDLSVIKLPEKTSMADRIRMNTVQLSTVALAQTPAFWHAGTDLLRSKSLDRDSYNSGDHFNAIDWRGIDHNFGVGLPPKEKNGEKWDQMRPLLEDPAKKATADELQLAHKMALDLVRVRYESPLIRLGSAEAISQKVTFPGAGPDQTPGLVVMHIDDTKGSDTDPARDGALVVINASPKEITQQVDGLDGKDFALSPVLAGGADDVVKQTAWDKSKGTVTIPARTTAVLYQAQTGEPSPTAEPTADPTATPTGDPTGGPTGDPTGGPTEQPTASPSGPGKPPMPITGSSGMVLALLALLGLVAGGTLVGRRGRLISNM</sequence>
<keyword evidence="4" id="KW-0732">Signal</keyword>
<dbReference type="InterPro" id="IPR004193">
    <property type="entry name" value="Glyco_hydro_13_N"/>
</dbReference>
<evidence type="ECO:0000256" key="4">
    <source>
        <dbReference type="SAM" id="SignalP"/>
    </source>
</evidence>
<reference evidence="7" key="1">
    <citation type="submission" date="2016-12" db="EMBL/GenBank/DDBJ databases">
        <authorList>
            <person name="Meng X."/>
        </authorList>
    </citation>
    <scope>NUCLEOTIDE SEQUENCE [LARGE SCALE GENOMIC DNA]</scope>
    <source>
        <strain evidence="7">DSM 19116</strain>
    </source>
</reference>
<dbReference type="PANTHER" id="PTHR43002">
    <property type="entry name" value="GLYCOGEN DEBRANCHING ENZYME"/>
    <property type="match status" value="1"/>
</dbReference>
<dbReference type="SUPFAM" id="SSF81296">
    <property type="entry name" value="E set domains"/>
    <property type="match status" value="2"/>
</dbReference>
<dbReference type="CDD" id="cd12962">
    <property type="entry name" value="X25_BaPul_like"/>
    <property type="match status" value="3"/>
</dbReference>
<protein>
    <submittedName>
        <fullName evidence="6">Alpha-1,6-glucosidase</fullName>
    </submittedName>
</protein>